<organism evidence="14 15">
    <name type="scientific">Shimazuella alba</name>
    <dbReference type="NCBI Taxonomy" id="2690964"/>
    <lineage>
        <taxon>Bacteria</taxon>
        <taxon>Bacillati</taxon>
        <taxon>Bacillota</taxon>
        <taxon>Bacilli</taxon>
        <taxon>Bacillales</taxon>
        <taxon>Thermoactinomycetaceae</taxon>
        <taxon>Shimazuella</taxon>
    </lineage>
</organism>
<evidence type="ECO:0000313" key="14">
    <source>
        <dbReference type="EMBL" id="MXQ52272.1"/>
    </source>
</evidence>
<sequence>MSRTAFLGKVVTKHHCIEDGLVVVEDKKIIFVGSQTDFSGNDPEMKIISYPNSLIIPGMIDIHVHGNANLDVMDGNVDSLQGIAKSLCSYGVTSFLATTMTMPIAKIMQALRAVLDYQKRKEPYAQLIGVHLEGPFISPKQKGAQKEDDILHPTQFNLQPILDLLQEKLKVVTLAPEIPNALEAIRLLTSQGTICSIGHTDATIEEANQGLIAGANHFTHLFNAMSGLHHREPGAVGSALFNHEATCDVIADMVHVHPSAVKIAFEQKTREKFLLISDGMRAVGMGDGTFDLGGQKVNVHRCIARLDDGTLAGSTLTLNRAVQNMIETVGTSIVDAVYMAATAPAKKLGIDVAKGSLEIGKDADIVVLSDNFDVNITMIQGQLVYQGVPYSD</sequence>
<feature type="binding site" evidence="11">
    <location>
        <position position="255"/>
    </location>
    <ligand>
        <name>substrate</name>
    </ligand>
</feature>
<dbReference type="InterPro" id="IPR032466">
    <property type="entry name" value="Metal_Hydrolase"/>
</dbReference>
<feature type="binding site" evidence="12">
    <location>
        <position position="199"/>
    </location>
    <ligand>
        <name>Zn(2+)</name>
        <dbReference type="ChEBI" id="CHEBI:29105"/>
    </ligand>
</feature>
<feature type="binding site" evidence="12">
    <location>
        <position position="220"/>
    </location>
    <ligand>
        <name>Zn(2+)</name>
        <dbReference type="ChEBI" id="CHEBI:29105"/>
    </ligand>
</feature>
<comment type="similarity">
    <text evidence="1 9">Belongs to the metallo-dependent hydrolases superfamily. NagA family.</text>
</comment>
<evidence type="ECO:0000256" key="6">
    <source>
        <dbReference type="ARBA" id="ARBA00023277"/>
    </source>
</evidence>
<dbReference type="Proteomes" id="UP000430692">
    <property type="component" value="Unassembled WGS sequence"/>
</dbReference>
<dbReference type="InterPro" id="IPR006680">
    <property type="entry name" value="Amidohydro-rel"/>
</dbReference>
<dbReference type="PIRSF" id="PIRSF038994">
    <property type="entry name" value="NagA"/>
    <property type="match status" value="1"/>
</dbReference>
<evidence type="ECO:0000313" key="15">
    <source>
        <dbReference type="Proteomes" id="UP000430692"/>
    </source>
</evidence>
<dbReference type="CDD" id="cd00854">
    <property type="entry name" value="NagA"/>
    <property type="match status" value="1"/>
</dbReference>
<feature type="binding site" evidence="11">
    <location>
        <begin position="223"/>
        <end position="224"/>
    </location>
    <ligand>
        <name>substrate</name>
    </ligand>
</feature>
<evidence type="ECO:0000256" key="5">
    <source>
        <dbReference type="ARBA" id="ARBA00022801"/>
    </source>
</evidence>
<evidence type="ECO:0000256" key="1">
    <source>
        <dbReference type="ARBA" id="ARBA00010716"/>
    </source>
</evidence>
<keyword evidence="15" id="KW-1185">Reference proteome</keyword>
<name>A0A6I4VW99_9BACL</name>
<evidence type="ECO:0000256" key="11">
    <source>
        <dbReference type="PIRSR" id="PIRSR038994-2"/>
    </source>
</evidence>
<evidence type="ECO:0000256" key="2">
    <source>
        <dbReference type="ARBA" id="ARBA00011899"/>
    </source>
</evidence>
<evidence type="ECO:0000256" key="12">
    <source>
        <dbReference type="PIRSR" id="PIRSR038994-3"/>
    </source>
</evidence>
<feature type="active site" description="Proton donor/acceptor" evidence="10">
    <location>
        <position position="278"/>
    </location>
</feature>
<evidence type="ECO:0000256" key="4">
    <source>
        <dbReference type="ARBA" id="ARBA00022723"/>
    </source>
</evidence>
<comment type="pathway">
    <text evidence="8">Amino-sugar metabolism; N-acetylneuraminate degradation; D-fructose 6-phosphate from N-acetylneuraminate: step 4/5.</text>
</comment>
<dbReference type="EMBL" id="WUUL01000001">
    <property type="protein sequence ID" value="MXQ52272.1"/>
    <property type="molecule type" value="Genomic_DNA"/>
</dbReference>
<evidence type="ECO:0000256" key="3">
    <source>
        <dbReference type="ARBA" id="ARBA00018029"/>
    </source>
</evidence>
<dbReference type="EC" id="3.5.1.25" evidence="2"/>
<protein>
    <recommendedName>
        <fullName evidence="3">N-acetylglucosamine-6-phosphate deacetylase</fullName>
        <ecNumber evidence="2">3.5.1.25</ecNumber>
    </recommendedName>
</protein>
<dbReference type="GO" id="GO:0046872">
    <property type="term" value="F:metal ion binding"/>
    <property type="evidence" value="ECO:0007669"/>
    <property type="project" value="UniProtKB-KW"/>
</dbReference>
<evidence type="ECO:0000259" key="13">
    <source>
        <dbReference type="Pfam" id="PF01979"/>
    </source>
</evidence>
<keyword evidence="4 12" id="KW-0479">Metal-binding</keyword>
<feature type="binding site" evidence="11">
    <location>
        <position position="144"/>
    </location>
    <ligand>
        <name>substrate</name>
    </ligand>
</feature>
<dbReference type="NCBIfam" id="TIGR00221">
    <property type="entry name" value="nagA"/>
    <property type="match status" value="1"/>
</dbReference>
<keyword evidence="6 9" id="KW-0119">Carbohydrate metabolism</keyword>
<evidence type="ECO:0000256" key="7">
    <source>
        <dbReference type="ARBA" id="ARBA00047647"/>
    </source>
</evidence>
<dbReference type="InterPro" id="IPR003764">
    <property type="entry name" value="GlcNAc_6-P_deAcase"/>
</dbReference>
<dbReference type="Gene3D" id="2.30.40.10">
    <property type="entry name" value="Urease, subunit C, domain 1"/>
    <property type="match status" value="1"/>
</dbReference>
<feature type="domain" description="Amidohydrolase-related" evidence="13">
    <location>
        <begin position="55"/>
        <end position="384"/>
    </location>
</feature>
<accession>A0A6I4VW99</accession>
<dbReference type="GO" id="GO:0008448">
    <property type="term" value="F:N-acetylglucosamine-6-phosphate deacetylase activity"/>
    <property type="evidence" value="ECO:0007669"/>
    <property type="project" value="UniProtKB-EC"/>
</dbReference>
<dbReference type="SUPFAM" id="SSF51338">
    <property type="entry name" value="Composite domain of metallo-dependent hydrolases"/>
    <property type="match status" value="1"/>
</dbReference>
<dbReference type="FunFam" id="3.20.20.140:FF:000004">
    <property type="entry name" value="N-acetylglucosamine-6-phosphate deacetylase"/>
    <property type="match status" value="1"/>
</dbReference>
<proteinExistence type="inferred from homology"/>
<evidence type="ECO:0000256" key="10">
    <source>
        <dbReference type="PIRSR" id="PIRSR038994-1"/>
    </source>
</evidence>
<evidence type="ECO:0000256" key="8">
    <source>
        <dbReference type="ARBA" id="ARBA00060590"/>
    </source>
</evidence>
<reference evidence="14 15" key="1">
    <citation type="submission" date="2019-12" db="EMBL/GenBank/DDBJ databases">
        <title>Whole-genome analyses of novel actinobacteria.</title>
        <authorList>
            <person name="Sahin N."/>
            <person name="Saygin H."/>
        </authorList>
    </citation>
    <scope>NUCLEOTIDE SEQUENCE [LARGE SCALE GENOMIC DNA]</scope>
    <source>
        <strain evidence="14 15">KC615</strain>
    </source>
</reference>
<dbReference type="AlphaFoldDB" id="A0A6I4VW99"/>
<dbReference type="Gene3D" id="3.20.20.140">
    <property type="entry name" value="Metal-dependent hydrolases"/>
    <property type="match status" value="1"/>
</dbReference>
<feature type="binding site" evidence="11">
    <location>
        <begin position="311"/>
        <end position="313"/>
    </location>
    <ligand>
        <name>substrate</name>
    </ligand>
</feature>
<gene>
    <name evidence="14" type="primary">nagA</name>
    <name evidence="14" type="ORF">GSM42_00600</name>
</gene>
<comment type="caution">
    <text evidence="14">The sequence shown here is derived from an EMBL/GenBank/DDBJ whole genome shotgun (WGS) entry which is preliminary data.</text>
</comment>
<dbReference type="PANTHER" id="PTHR11113">
    <property type="entry name" value="N-ACETYLGLUCOSAMINE-6-PHOSPHATE DEACETYLASE"/>
    <property type="match status" value="1"/>
</dbReference>
<dbReference type="Pfam" id="PF01979">
    <property type="entry name" value="Amidohydro_1"/>
    <property type="match status" value="1"/>
</dbReference>
<dbReference type="PANTHER" id="PTHR11113:SF14">
    <property type="entry name" value="N-ACETYLGLUCOSAMINE-6-PHOSPHATE DEACETYLASE"/>
    <property type="match status" value="1"/>
</dbReference>
<evidence type="ECO:0000256" key="9">
    <source>
        <dbReference type="PIRNR" id="PIRNR038994"/>
    </source>
</evidence>
<dbReference type="InterPro" id="IPR011059">
    <property type="entry name" value="Metal-dep_hydrolase_composite"/>
</dbReference>
<keyword evidence="5 9" id="KW-0378">Hydrolase</keyword>
<dbReference type="RefSeq" id="WP_160799313.1">
    <property type="nucleotide sequence ID" value="NZ_WUUL01000001.1"/>
</dbReference>
<feature type="binding site" evidence="12">
    <location>
        <position position="133"/>
    </location>
    <ligand>
        <name>Zn(2+)</name>
        <dbReference type="ChEBI" id="CHEBI:29105"/>
    </ligand>
</feature>
<dbReference type="SUPFAM" id="SSF51556">
    <property type="entry name" value="Metallo-dependent hydrolases"/>
    <property type="match status" value="1"/>
</dbReference>
<feature type="binding site" evidence="11">
    <location>
        <position position="231"/>
    </location>
    <ligand>
        <name>substrate</name>
    </ligand>
</feature>
<comment type="cofactor">
    <cofactor evidence="12">
        <name>a divalent metal cation</name>
        <dbReference type="ChEBI" id="CHEBI:60240"/>
    </cofactor>
    <text evidence="12">Binds 1 divalent metal cation per subunit.</text>
</comment>
<dbReference type="GO" id="GO:0006046">
    <property type="term" value="P:N-acetylglucosamine catabolic process"/>
    <property type="evidence" value="ECO:0007669"/>
    <property type="project" value="TreeGrafter"/>
</dbReference>
<comment type="catalytic activity">
    <reaction evidence="7">
        <text>N-acetyl-D-glucosamine 6-phosphate + H2O = D-glucosamine 6-phosphate + acetate</text>
        <dbReference type="Rhea" id="RHEA:22936"/>
        <dbReference type="ChEBI" id="CHEBI:15377"/>
        <dbReference type="ChEBI" id="CHEBI:30089"/>
        <dbReference type="ChEBI" id="CHEBI:57513"/>
        <dbReference type="ChEBI" id="CHEBI:58725"/>
        <dbReference type="EC" id="3.5.1.25"/>
    </reaction>
</comment>